<dbReference type="EMBL" id="CP007142">
    <property type="protein sequence ID" value="AJQ92725.1"/>
    <property type="molecule type" value="Genomic_DNA"/>
</dbReference>
<feature type="transmembrane region" description="Helical" evidence="7">
    <location>
        <begin position="12"/>
        <end position="33"/>
    </location>
</feature>
<evidence type="ECO:0000313" key="8">
    <source>
        <dbReference type="EMBL" id="AJQ92725.1"/>
    </source>
</evidence>
<dbReference type="GO" id="GO:0009306">
    <property type="term" value="P:protein secretion"/>
    <property type="evidence" value="ECO:0007669"/>
    <property type="project" value="InterPro"/>
</dbReference>
<dbReference type="GO" id="GO:0005886">
    <property type="term" value="C:plasma membrane"/>
    <property type="evidence" value="ECO:0007669"/>
    <property type="project" value="UniProtKB-SubCell"/>
</dbReference>
<dbReference type="OrthoDB" id="9759185at2"/>
<evidence type="ECO:0000256" key="1">
    <source>
        <dbReference type="ARBA" id="ARBA00004651"/>
    </source>
</evidence>
<evidence type="ECO:0000256" key="2">
    <source>
        <dbReference type="ARBA" id="ARBA00008835"/>
    </source>
</evidence>
<protein>
    <recommendedName>
        <fullName evidence="7">Flagellar biosynthesis protein FlhA</fullName>
    </recommendedName>
</protein>
<feature type="transmembrane region" description="Helical" evidence="7">
    <location>
        <begin position="238"/>
        <end position="256"/>
    </location>
</feature>
<comment type="subcellular location">
    <subcellularLocation>
        <location evidence="1 7">Cell membrane</location>
        <topology evidence="1 7">Multi-pass membrane protein</topology>
    </subcellularLocation>
</comment>
<dbReference type="InterPro" id="IPR042194">
    <property type="entry name" value="FHIPEP_1"/>
</dbReference>
<evidence type="ECO:0000256" key="5">
    <source>
        <dbReference type="ARBA" id="ARBA00022989"/>
    </source>
</evidence>
<comment type="function">
    <text evidence="7">Required for formation of the rod structure of the flagellar apparatus. Together with FliI and FliH, may constitute the export apparatus of flagellin.</text>
</comment>
<dbReference type="AlphaFoldDB" id="A0A0C5UZK1"/>
<evidence type="ECO:0000256" key="7">
    <source>
        <dbReference type="RuleBase" id="RU364093"/>
    </source>
</evidence>
<feature type="transmembrane region" description="Helical" evidence="7">
    <location>
        <begin position="39"/>
        <end position="58"/>
    </location>
</feature>
<dbReference type="KEGG" id="gsn:YC6258_00675"/>
<dbReference type="PANTHER" id="PTHR30161">
    <property type="entry name" value="FLAGELLAR EXPORT PROTEIN, MEMBRANE FLHA SUBUNIT-RELATED"/>
    <property type="match status" value="1"/>
</dbReference>
<dbReference type="PATRIC" id="fig|1445510.3.peg.663"/>
<evidence type="ECO:0000256" key="6">
    <source>
        <dbReference type="ARBA" id="ARBA00023136"/>
    </source>
</evidence>
<dbReference type="RefSeq" id="WP_044615722.1">
    <property type="nucleotide sequence ID" value="NZ_CP007142.1"/>
</dbReference>
<keyword evidence="6 7" id="KW-0472">Membrane</keyword>
<keyword evidence="7" id="KW-1005">Bacterial flagellum biogenesis</keyword>
<dbReference type="Gene3D" id="3.40.30.60">
    <property type="entry name" value="FHIPEP family, domain 1"/>
    <property type="match status" value="1"/>
</dbReference>
<evidence type="ECO:0000313" key="9">
    <source>
        <dbReference type="Proteomes" id="UP000032266"/>
    </source>
</evidence>
<organism evidence="8 9">
    <name type="scientific">Gynuella sunshinyii YC6258</name>
    <dbReference type="NCBI Taxonomy" id="1445510"/>
    <lineage>
        <taxon>Bacteria</taxon>
        <taxon>Pseudomonadati</taxon>
        <taxon>Pseudomonadota</taxon>
        <taxon>Gammaproteobacteria</taxon>
        <taxon>Oceanospirillales</taxon>
        <taxon>Saccharospirillaceae</taxon>
        <taxon>Gynuella</taxon>
    </lineage>
</organism>
<feature type="transmembrane region" description="Helical" evidence="7">
    <location>
        <begin position="110"/>
        <end position="129"/>
    </location>
</feature>
<dbReference type="HOGENOM" id="CLU_015346_3_0_6"/>
<keyword evidence="5 7" id="KW-1133">Transmembrane helix</keyword>
<dbReference type="PANTHER" id="PTHR30161:SF1">
    <property type="entry name" value="FLAGELLAR BIOSYNTHESIS PROTEIN FLHA-RELATED"/>
    <property type="match status" value="1"/>
</dbReference>
<keyword evidence="9" id="KW-1185">Reference proteome</keyword>
<dbReference type="InterPro" id="IPR001712">
    <property type="entry name" value="T3SS_FHIPEP"/>
</dbReference>
<proteinExistence type="inferred from homology"/>
<comment type="similarity">
    <text evidence="2 7">Belongs to the FHIPEP (flagella/HR/invasion proteins export pore) family.</text>
</comment>
<evidence type="ECO:0000256" key="4">
    <source>
        <dbReference type="ARBA" id="ARBA00022692"/>
    </source>
</evidence>
<keyword evidence="7" id="KW-1006">Bacterial flagellum protein export</keyword>
<dbReference type="PROSITE" id="PS00994">
    <property type="entry name" value="FHIPEP"/>
    <property type="match status" value="1"/>
</dbReference>
<dbReference type="NCBIfam" id="TIGR01398">
    <property type="entry name" value="FlhA"/>
    <property type="match status" value="1"/>
</dbReference>
<dbReference type="Proteomes" id="UP000032266">
    <property type="component" value="Chromosome"/>
</dbReference>
<dbReference type="STRING" id="1445510.YC6258_00675"/>
<keyword evidence="8" id="KW-0966">Cell projection</keyword>
<keyword evidence="8" id="KW-0969">Cilium</keyword>
<comment type="caution">
    <text evidence="7">Lacks conserved residue(s) required for the propagation of feature annotation.</text>
</comment>
<keyword evidence="4 7" id="KW-0812">Transmembrane</keyword>
<accession>A0A0C5UZK1</accession>
<sequence length="679" mass="74507">MLGYVRNGLGKHGDLILVFVMVGILMILFTPIPSQLLDLLIIANFSFGLLILLLTFYVDKPLNFSTFPSLLLIATLFRLSLNIAATRLILNDGDAGRVIGAIGDFVVSGNYVIGLIVFLVLIVVQYVVVTNGAQRVAEVAARFTLDSMPGKQMSIDADMNIGIIDEKEAQRRRREIEKEGSFYGAMDGASKFVKGDAIAGIVIILIDIIGGLTIGIAQKGLSWGEALQTYTLLTVGDGIVTQIPALIISTGTGIIVTRAASDAFLSQEIATQITRYPKALMMISLGLLVMMILPGIPAWPVLTILTIVAGAAWFSLRKAKAAAATTGSTEDTKTASDELQNIYTEMQVDRLVIDFHPSLASLMSEEQGDFTDRISNFRRQYAMESGLVIPGIKIRENAHLKTNQYEIQLNGVTVAKGETRLGQLLAINPGNAKHDLQGDDTRDPSYGLAAKWVTQQQREDAARKGYTVVLPETVLLTHVTEQIKQYASELLTRSEVERLIESVRKTHNSLVDELIPGTLSLGTLKKVLQQLLTEKVSIRNLVRIFEVLVDEGKQVQDPTLLAELVRQHIGGEICQKFLADNGSINVLILDPNIEKTISTCIKDGQLILDPRFSEQVLIRLAAQVEKMMRSNLLPVLVCSPDLRRYISQLSRRMMPHLSVISMSEVPNNMNVKSFAVVTT</sequence>
<dbReference type="PRINTS" id="PR00949">
    <property type="entry name" value="TYPE3IMAPROT"/>
</dbReference>
<dbReference type="PIRSF" id="PIRSF005419">
    <property type="entry name" value="FlhA"/>
    <property type="match status" value="1"/>
</dbReference>
<dbReference type="InterPro" id="IPR025505">
    <property type="entry name" value="FHIPEP_CS"/>
</dbReference>
<name>A0A0C5UZK1_9GAMM</name>
<dbReference type="Gene3D" id="1.10.8.540">
    <property type="entry name" value="FHIPEP family, domain 3"/>
    <property type="match status" value="1"/>
</dbReference>
<dbReference type="Gene3D" id="3.40.50.12790">
    <property type="entry name" value="FHIPEP family, domain 4"/>
    <property type="match status" value="1"/>
</dbReference>
<keyword evidence="3 7" id="KW-1003">Cell membrane</keyword>
<dbReference type="GO" id="GO:0044780">
    <property type="term" value="P:bacterial-type flagellum assembly"/>
    <property type="evidence" value="ECO:0007669"/>
    <property type="project" value="InterPro"/>
</dbReference>
<feature type="transmembrane region" description="Helical" evidence="7">
    <location>
        <begin position="276"/>
        <end position="293"/>
    </location>
</feature>
<keyword evidence="7" id="KW-0653">Protein transport</keyword>
<dbReference type="InterPro" id="IPR042193">
    <property type="entry name" value="FHIPEP_3"/>
</dbReference>
<keyword evidence="8" id="KW-0282">Flagellum</keyword>
<evidence type="ECO:0000256" key="3">
    <source>
        <dbReference type="ARBA" id="ARBA00022475"/>
    </source>
</evidence>
<dbReference type="InterPro" id="IPR042196">
    <property type="entry name" value="FHIPEP_4"/>
</dbReference>
<reference evidence="8 9" key="1">
    <citation type="submission" date="2014-01" db="EMBL/GenBank/DDBJ databases">
        <title>Full genme sequencing of cellulolytic bacterium Gynuella sunshinyii YC6258T gen. nov., sp. nov.</title>
        <authorList>
            <person name="Khan H."/>
            <person name="Chung E.J."/>
            <person name="Chung Y.R."/>
        </authorList>
    </citation>
    <scope>NUCLEOTIDE SEQUENCE [LARGE SCALE GENOMIC DNA]</scope>
    <source>
        <strain evidence="8 9">YC6258</strain>
    </source>
</reference>
<feature type="transmembrane region" description="Helical" evidence="7">
    <location>
        <begin position="197"/>
        <end position="218"/>
    </location>
</feature>
<dbReference type="InterPro" id="IPR006301">
    <property type="entry name" value="FlhA"/>
</dbReference>
<dbReference type="Pfam" id="PF00771">
    <property type="entry name" value="FHIPEP"/>
    <property type="match status" value="1"/>
</dbReference>
<keyword evidence="7" id="KW-0813">Transport</keyword>
<gene>
    <name evidence="7" type="primary">flhA</name>
    <name evidence="8" type="ORF">YC6258_00675</name>
</gene>